<keyword evidence="1" id="KW-0547">Nucleotide-binding</keyword>
<dbReference type="EMBL" id="JMCB01000014">
    <property type="protein sequence ID" value="KFE64340.1"/>
    <property type="molecule type" value="Genomic_DNA"/>
</dbReference>
<dbReference type="Pfam" id="PF19306">
    <property type="entry name" value="WHD_Lhr"/>
    <property type="match status" value="1"/>
</dbReference>
<dbReference type="InterPro" id="IPR045628">
    <property type="entry name" value="Lhr_WH_dom"/>
</dbReference>
<evidence type="ECO:0000256" key="3">
    <source>
        <dbReference type="ARBA" id="ARBA00022801"/>
    </source>
</evidence>
<sequence>MPSIKRGTRRPSRTKKKASASAAPAGPPDTRPALDKLRGWFQQRGWTPYPFQEQAWAAYSRGESGLIHVPTGAGKTYAAYIGPLADVAEGGRKGLQVLYVTPLRAVSRDIEQALLAPLEVLSADVAVESRTGDTSSSVRQRQRDRLPEVLITTPESLSLLLANERAAELFAGLRSIIVDEWHELLSSKRGTQMELALARLRRFAPGVRTWALSATLANLDVAARAAVGTQVTPTLLSADLERPVEVSTLLPDNVDSFPWAGHLGFSMLEKVGAWLDPARSTLLFTNTRSQAERWYEGLRFARPEWEKWIALHHGSIDREERERVERGLKDGSVRIVVCTSSLDLGVDFGPVERVVQVGSPKGIARSLQRAGRSGHRPGETCHLLFVPTYALELVEMAAARDALQRGEVEPRLPLRKPLDVLAQHLVTCAMGGGFTREALRAEVREATSYQDLTDEEFEWTLALVREGSPTLRAYPEFRRVVEHEGRFVIADARIGRLHKLNIGTISSDATVQLRYWSGGRIGSVEESYVSRLRPGDTFLFAGKRLEFSRFKDMTAYVKPAKGKVSQTPRWYGSRLPLSGSLAAAVRRTLHSARHGDVSMEELAAAWPVLEAQLKLSRIPAADTCLAETCLTREGHHLFLYPFEGRLVHEGLAALLALRFTRLRKSTFSLSVNDYGIEFLTSDAFPYEEALRPALFSRERLVEDILESVNLSELAKRQFRDIARVAGLVLPGLPGARKSTRQVQASASLIYDVFLKYDPENLLLVQARREVLEQHFEQSRLASTLERLERSPLELVPVRRPTPLGFPLVVERISASLSNESLLERVERLKERWQREDARSA</sequence>
<evidence type="ECO:0000256" key="5">
    <source>
        <dbReference type="ARBA" id="ARBA00022840"/>
    </source>
</evidence>
<dbReference type="InterPro" id="IPR052511">
    <property type="entry name" value="ATP-dep_Helicase"/>
</dbReference>
<feature type="region of interest" description="Disordered" evidence="10">
    <location>
        <begin position="1"/>
        <end position="33"/>
    </location>
</feature>
<proteinExistence type="inferred from homology"/>
<evidence type="ECO:0000313" key="13">
    <source>
        <dbReference type="EMBL" id="KFE64340.1"/>
    </source>
</evidence>
<comment type="similarity">
    <text evidence="9">Belongs to the Lhr helicase family. Lhr-Core subfamily.</text>
</comment>
<dbReference type="PROSITE" id="PS51192">
    <property type="entry name" value="HELICASE_ATP_BIND_1"/>
    <property type="match status" value="1"/>
</dbReference>
<dbReference type="PIRSF" id="PIRSF037307">
    <property type="entry name" value="Lhr-like_helic_prd"/>
    <property type="match status" value="1"/>
</dbReference>
<keyword evidence="2" id="KW-0227">DNA damage</keyword>
<feature type="domain" description="Helicase ATP-binding" evidence="11">
    <location>
        <begin position="56"/>
        <end position="234"/>
    </location>
</feature>
<dbReference type="NCBIfam" id="TIGR04121">
    <property type="entry name" value="DEXH_lig_assoc"/>
    <property type="match status" value="1"/>
</dbReference>
<dbReference type="OrthoDB" id="9815222at2"/>
<feature type="domain" description="Helicase C-terminal" evidence="12">
    <location>
        <begin position="267"/>
        <end position="418"/>
    </location>
</feature>
<evidence type="ECO:0000256" key="2">
    <source>
        <dbReference type="ARBA" id="ARBA00022763"/>
    </source>
</evidence>
<evidence type="ECO:0000259" key="12">
    <source>
        <dbReference type="PROSITE" id="PS51194"/>
    </source>
</evidence>
<gene>
    <name evidence="13" type="ORF">DB31_2134</name>
</gene>
<reference evidence="13 14" key="1">
    <citation type="submission" date="2014-04" db="EMBL/GenBank/DDBJ databases">
        <title>Genome assembly of Hyalangium minutum DSM 14724.</title>
        <authorList>
            <person name="Sharma G."/>
            <person name="Subramanian S."/>
        </authorList>
    </citation>
    <scope>NUCLEOTIDE SEQUENCE [LARGE SCALE GENOMIC DNA]</scope>
    <source>
        <strain evidence="13 14">DSM 14724</strain>
    </source>
</reference>
<dbReference type="GO" id="GO:0004386">
    <property type="term" value="F:helicase activity"/>
    <property type="evidence" value="ECO:0007669"/>
    <property type="project" value="UniProtKB-KW"/>
</dbReference>
<dbReference type="PATRIC" id="fig|394096.3.peg.6469"/>
<dbReference type="RefSeq" id="WP_044194430.1">
    <property type="nucleotide sequence ID" value="NZ_JMCB01000014.1"/>
</dbReference>
<evidence type="ECO:0000256" key="9">
    <source>
        <dbReference type="ARBA" id="ARBA00093467"/>
    </source>
</evidence>
<keyword evidence="4 13" id="KW-0347">Helicase</keyword>
<dbReference type="InterPro" id="IPR013701">
    <property type="entry name" value="Lhr-like_DEAD/DEAH_assoc"/>
</dbReference>
<accession>A0A085W9H7</accession>
<dbReference type="SUPFAM" id="SSF52540">
    <property type="entry name" value="P-loop containing nucleoside triphosphate hydrolases"/>
    <property type="match status" value="1"/>
</dbReference>
<evidence type="ECO:0000256" key="10">
    <source>
        <dbReference type="SAM" id="MobiDB-lite"/>
    </source>
</evidence>
<dbReference type="SMART" id="SM00487">
    <property type="entry name" value="DEXDc"/>
    <property type="match status" value="1"/>
</dbReference>
<evidence type="ECO:0000256" key="8">
    <source>
        <dbReference type="ARBA" id="ARBA00023235"/>
    </source>
</evidence>
<evidence type="ECO:0000256" key="4">
    <source>
        <dbReference type="ARBA" id="ARBA00022806"/>
    </source>
</evidence>
<dbReference type="PANTHER" id="PTHR47962">
    <property type="entry name" value="ATP-DEPENDENT HELICASE LHR-RELATED-RELATED"/>
    <property type="match status" value="1"/>
</dbReference>
<dbReference type="Proteomes" id="UP000028725">
    <property type="component" value="Unassembled WGS sequence"/>
</dbReference>
<dbReference type="GO" id="GO:0006281">
    <property type="term" value="P:DNA repair"/>
    <property type="evidence" value="ECO:0007669"/>
    <property type="project" value="UniProtKB-KW"/>
</dbReference>
<name>A0A085W9H7_9BACT</name>
<dbReference type="InterPro" id="IPR027417">
    <property type="entry name" value="P-loop_NTPase"/>
</dbReference>
<dbReference type="InterPro" id="IPR017170">
    <property type="entry name" value="Lhr-like"/>
</dbReference>
<dbReference type="Pfam" id="PF00271">
    <property type="entry name" value="Helicase_C"/>
    <property type="match status" value="1"/>
</dbReference>
<dbReference type="GO" id="GO:0005524">
    <property type="term" value="F:ATP binding"/>
    <property type="evidence" value="ECO:0007669"/>
    <property type="project" value="UniProtKB-KW"/>
</dbReference>
<keyword evidence="7" id="KW-0234">DNA repair</keyword>
<dbReference type="GO" id="GO:0016887">
    <property type="term" value="F:ATP hydrolysis activity"/>
    <property type="evidence" value="ECO:0007669"/>
    <property type="project" value="TreeGrafter"/>
</dbReference>
<dbReference type="Pfam" id="PF08494">
    <property type="entry name" value="DEAD_assoc"/>
    <property type="match status" value="1"/>
</dbReference>
<keyword evidence="3" id="KW-0378">Hydrolase</keyword>
<dbReference type="SMART" id="SM00490">
    <property type="entry name" value="HELICc"/>
    <property type="match status" value="1"/>
</dbReference>
<dbReference type="AlphaFoldDB" id="A0A085W9H7"/>
<dbReference type="CDD" id="cd18796">
    <property type="entry name" value="SF2_C_LHR"/>
    <property type="match status" value="1"/>
</dbReference>
<keyword evidence="6" id="KW-0238">DNA-binding</keyword>
<evidence type="ECO:0000256" key="7">
    <source>
        <dbReference type="ARBA" id="ARBA00023204"/>
    </source>
</evidence>
<dbReference type="STRING" id="394096.DB31_2134"/>
<evidence type="ECO:0000313" key="14">
    <source>
        <dbReference type="Proteomes" id="UP000028725"/>
    </source>
</evidence>
<dbReference type="CDD" id="cd17922">
    <property type="entry name" value="DEXHc_LHR-like"/>
    <property type="match status" value="1"/>
</dbReference>
<evidence type="ECO:0000256" key="6">
    <source>
        <dbReference type="ARBA" id="ARBA00023125"/>
    </source>
</evidence>
<evidence type="ECO:0000259" key="11">
    <source>
        <dbReference type="PROSITE" id="PS51192"/>
    </source>
</evidence>
<dbReference type="GO" id="GO:0003677">
    <property type="term" value="F:DNA binding"/>
    <property type="evidence" value="ECO:0007669"/>
    <property type="project" value="UniProtKB-KW"/>
</dbReference>
<dbReference type="InterPro" id="IPR001650">
    <property type="entry name" value="Helicase_C-like"/>
</dbReference>
<evidence type="ECO:0000256" key="1">
    <source>
        <dbReference type="ARBA" id="ARBA00022741"/>
    </source>
</evidence>
<dbReference type="Gene3D" id="3.40.50.300">
    <property type="entry name" value="P-loop containing nucleotide triphosphate hydrolases"/>
    <property type="match status" value="2"/>
</dbReference>
<dbReference type="InterPro" id="IPR026362">
    <property type="entry name" value="DEXH_lig_assoc"/>
</dbReference>
<dbReference type="PANTHER" id="PTHR47962:SF3">
    <property type="entry name" value="LARGE ATP-DEPENDENT HELICASE-RELATED PROTEIN"/>
    <property type="match status" value="1"/>
</dbReference>
<keyword evidence="5" id="KW-0067">ATP-binding</keyword>
<keyword evidence="8" id="KW-0413">Isomerase</keyword>
<dbReference type="InterPro" id="IPR014001">
    <property type="entry name" value="Helicase_ATP-bd"/>
</dbReference>
<protein>
    <submittedName>
        <fullName evidence="13">Helicase domain protein</fullName>
    </submittedName>
</protein>
<dbReference type="PROSITE" id="PS51194">
    <property type="entry name" value="HELICASE_CTER"/>
    <property type="match status" value="1"/>
</dbReference>
<dbReference type="InterPro" id="IPR011545">
    <property type="entry name" value="DEAD/DEAH_box_helicase_dom"/>
</dbReference>
<feature type="compositionally biased region" description="Basic residues" evidence="10">
    <location>
        <begin position="1"/>
        <end position="18"/>
    </location>
</feature>
<dbReference type="Pfam" id="PF00270">
    <property type="entry name" value="DEAD"/>
    <property type="match status" value="1"/>
</dbReference>
<organism evidence="13 14">
    <name type="scientific">Hyalangium minutum</name>
    <dbReference type="NCBI Taxonomy" id="394096"/>
    <lineage>
        <taxon>Bacteria</taxon>
        <taxon>Pseudomonadati</taxon>
        <taxon>Myxococcota</taxon>
        <taxon>Myxococcia</taxon>
        <taxon>Myxococcales</taxon>
        <taxon>Cystobacterineae</taxon>
        <taxon>Archangiaceae</taxon>
        <taxon>Hyalangium</taxon>
    </lineage>
</organism>
<keyword evidence="14" id="KW-1185">Reference proteome</keyword>
<comment type="caution">
    <text evidence="13">The sequence shown here is derived from an EMBL/GenBank/DDBJ whole genome shotgun (WGS) entry which is preliminary data.</text>
</comment>